<evidence type="ECO:0000256" key="10">
    <source>
        <dbReference type="SAM" id="Phobius"/>
    </source>
</evidence>
<dbReference type="GO" id="GO:0035673">
    <property type="term" value="F:oligopeptide transmembrane transporter activity"/>
    <property type="evidence" value="ECO:0007669"/>
    <property type="project" value="InterPro"/>
</dbReference>
<evidence type="ECO:0000256" key="3">
    <source>
        <dbReference type="ARBA" id="ARBA00022448"/>
    </source>
</evidence>
<evidence type="ECO:0000313" key="11">
    <source>
        <dbReference type="EMBL" id="RDW83806.1"/>
    </source>
</evidence>
<protein>
    <submittedName>
        <fullName evidence="11">Uncharacterized protein</fullName>
    </submittedName>
</protein>
<keyword evidence="7 10" id="KW-1133">Transmembrane helix</keyword>
<accession>A0A3D8SBV7</accession>
<feature type="transmembrane region" description="Helical" evidence="10">
    <location>
        <begin position="48"/>
        <end position="70"/>
    </location>
</feature>
<evidence type="ECO:0000256" key="1">
    <source>
        <dbReference type="ARBA" id="ARBA00004141"/>
    </source>
</evidence>
<evidence type="ECO:0000313" key="12">
    <source>
        <dbReference type="Proteomes" id="UP000256690"/>
    </source>
</evidence>
<dbReference type="GO" id="GO:0016020">
    <property type="term" value="C:membrane"/>
    <property type="evidence" value="ECO:0007669"/>
    <property type="project" value="UniProtKB-SubCell"/>
</dbReference>
<keyword evidence="6" id="KW-0653">Protein transport</keyword>
<reference evidence="11 12" key="1">
    <citation type="journal article" date="2018" name="IMA Fungus">
        <title>IMA Genome-F 9: Draft genome sequence of Annulohypoxylon stygium, Aspergillus mulundensis, Berkeleyomyces basicola (syn. Thielaviopsis basicola), Ceratocystis smalleyi, two Cercospora beticola strains, Coleophoma cylindrospora, Fusarium fracticaudum, Phialophora cf. hyalina, and Morchella septimelata.</title>
        <authorList>
            <person name="Wingfield B.D."/>
            <person name="Bills G.F."/>
            <person name="Dong Y."/>
            <person name="Huang W."/>
            <person name="Nel W.J."/>
            <person name="Swalarsk-Parry B.S."/>
            <person name="Vaghefi N."/>
            <person name="Wilken P.M."/>
            <person name="An Z."/>
            <person name="de Beer Z.W."/>
            <person name="De Vos L."/>
            <person name="Chen L."/>
            <person name="Duong T.A."/>
            <person name="Gao Y."/>
            <person name="Hammerbacher A."/>
            <person name="Kikkert J.R."/>
            <person name="Li Y."/>
            <person name="Li H."/>
            <person name="Li K."/>
            <person name="Li Q."/>
            <person name="Liu X."/>
            <person name="Ma X."/>
            <person name="Naidoo K."/>
            <person name="Pethybridge S.J."/>
            <person name="Sun J."/>
            <person name="Steenkamp E.T."/>
            <person name="van der Nest M.A."/>
            <person name="van Wyk S."/>
            <person name="Wingfield M.J."/>
            <person name="Xiong C."/>
            <person name="Yue Q."/>
            <person name="Zhang X."/>
        </authorList>
    </citation>
    <scope>NUCLEOTIDE SEQUENCE [LARGE SCALE GENOMIC DNA]</scope>
    <source>
        <strain evidence="11 12">DSM 5745</strain>
    </source>
</reference>
<dbReference type="PANTHER" id="PTHR22601">
    <property type="entry name" value="ISP4 LIKE PROTEIN"/>
    <property type="match status" value="1"/>
</dbReference>
<dbReference type="GeneID" id="38114502"/>
<name>A0A3D8SBV7_9EURO</name>
<dbReference type="RefSeq" id="XP_026605144.1">
    <property type="nucleotide sequence ID" value="XM_026746148.1"/>
</dbReference>
<comment type="similarity">
    <text evidence="2">Belongs to the oligopeptide OPT transporter family.</text>
</comment>
<dbReference type="Pfam" id="PF03169">
    <property type="entry name" value="OPT"/>
    <property type="match status" value="1"/>
</dbReference>
<dbReference type="AlphaFoldDB" id="A0A3D8SBV7"/>
<feature type="region of interest" description="Disordered" evidence="9">
    <location>
        <begin position="1"/>
        <end position="24"/>
    </location>
</feature>
<dbReference type="EMBL" id="PVWQ01000004">
    <property type="protein sequence ID" value="RDW83806.1"/>
    <property type="molecule type" value="Genomic_DNA"/>
</dbReference>
<evidence type="ECO:0000256" key="6">
    <source>
        <dbReference type="ARBA" id="ARBA00022927"/>
    </source>
</evidence>
<sequence>MAPTTKDPRVQEQNDLSPLEHSETDEIDTLLRAAGIGLAEDDPTEPVLTLRMFVLGIIFCIVVSGLNTLYTLRTPSITISASVVLLLAYPLGKLWEKTIPAWTVPLGPWAFNLNPGSFNTKASQANLKQAAR</sequence>
<evidence type="ECO:0000256" key="4">
    <source>
        <dbReference type="ARBA" id="ARBA00022692"/>
    </source>
</evidence>
<dbReference type="OrthoDB" id="9986677at2759"/>
<evidence type="ECO:0000256" key="2">
    <source>
        <dbReference type="ARBA" id="ARBA00008807"/>
    </source>
</evidence>
<keyword evidence="4 10" id="KW-0812">Transmembrane</keyword>
<gene>
    <name evidence="11" type="ORF">DSM5745_04132</name>
</gene>
<dbReference type="Proteomes" id="UP000256690">
    <property type="component" value="Unassembled WGS sequence"/>
</dbReference>
<keyword evidence="8 10" id="KW-0472">Membrane</keyword>
<keyword evidence="12" id="KW-1185">Reference proteome</keyword>
<evidence type="ECO:0000256" key="7">
    <source>
        <dbReference type="ARBA" id="ARBA00022989"/>
    </source>
</evidence>
<dbReference type="InterPro" id="IPR004648">
    <property type="entry name" value="Oligpept_transpt"/>
</dbReference>
<proteinExistence type="inferred from homology"/>
<organism evidence="11 12">
    <name type="scientific">Aspergillus mulundensis</name>
    <dbReference type="NCBI Taxonomy" id="1810919"/>
    <lineage>
        <taxon>Eukaryota</taxon>
        <taxon>Fungi</taxon>
        <taxon>Dikarya</taxon>
        <taxon>Ascomycota</taxon>
        <taxon>Pezizomycotina</taxon>
        <taxon>Eurotiomycetes</taxon>
        <taxon>Eurotiomycetidae</taxon>
        <taxon>Eurotiales</taxon>
        <taxon>Aspergillaceae</taxon>
        <taxon>Aspergillus</taxon>
        <taxon>Aspergillus subgen. Nidulantes</taxon>
    </lineage>
</organism>
<evidence type="ECO:0000256" key="5">
    <source>
        <dbReference type="ARBA" id="ARBA00022856"/>
    </source>
</evidence>
<comment type="subcellular location">
    <subcellularLocation>
        <location evidence="1">Membrane</location>
        <topology evidence="1">Multi-pass membrane protein</topology>
    </subcellularLocation>
</comment>
<evidence type="ECO:0000256" key="9">
    <source>
        <dbReference type="SAM" id="MobiDB-lite"/>
    </source>
</evidence>
<keyword evidence="5" id="KW-0571">Peptide transport</keyword>
<comment type="caution">
    <text evidence="11">The sequence shown here is derived from an EMBL/GenBank/DDBJ whole genome shotgun (WGS) entry which is preliminary data.</text>
</comment>
<dbReference type="GO" id="GO:0015031">
    <property type="term" value="P:protein transport"/>
    <property type="evidence" value="ECO:0007669"/>
    <property type="project" value="UniProtKB-KW"/>
</dbReference>
<dbReference type="InterPro" id="IPR004813">
    <property type="entry name" value="OPT"/>
</dbReference>
<keyword evidence="3" id="KW-0813">Transport</keyword>
<evidence type="ECO:0000256" key="8">
    <source>
        <dbReference type="ARBA" id="ARBA00023136"/>
    </source>
</evidence>